<dbReference type="Pfam" id="PF00293">
    <property type="entry name" value="NUDIX"/>
    <property type="match status" value="1"/>
</dbReference>
<keyword evidence="2" id="KW-0378">Hydrolase</keyword>
<dbReference type="CDD" id="cd04664">
    <property type="entry name" value="NUDIX_DHNTPase_like"/>
    <property type="match status" value="1"/>
</dbReference>
<organism evidence="2">
    <name type="scientific">mine drainage metagenome</name>
    <dbReference type="NCBI Taxonomy" id="410659"/>
    <lineage>
        <taxon>unclassified sequences</taxon>
        <taxon>metagenomes</taxon>
        <taxon>ecological metagenomes</taxon>
    </lineage>
</organism>
<feature type="domain" description="Nudix hydrolase" evidence="1">
    <location>
        <begin position="4"/>
        <end position="146"/>
    </location>
</feature>
<dbReference type="GO" id="GO:0046656">
    <property type="term" value="P:folic acid biosynthetic process"/>
    <property type="evidence" value="ECO:0007669"/>
    <property type="project" value="InterPro"/>
</dbReference>
<dbReference type="GO" id="GO:0019177">
    <property type="term" value="F:dihydroneopterin triphosphate pyrophosphohydrolase activity"/>
    <property type="evidence" value="ECO:0007669"/>
    <property type="project" value="InterPro"/>
</dbReference>
<accession>A0A1J5R7C8</accession>
<dbReference type="EMBL" id="MLJW01000246">
    <property type="protein sequence ID" value="OIQ91904.1"/>
    <property type="molecule type" value="Genomic_DNA"/>
</dbReference>
<protein>
    <submittedName>
        <fullName evidence="2">Dihydroneopterin triphosphate pyrophosphatase</fullName>
        <ecNumber evidence="2">3.6.1.-</ecNumber>
    </submittedName>
</protein>
<comment type="caution">
    <text evidence="2">The sequence shown here is derived from an EMBL/GenBank/DDBJ whole genome shotgun (WGS) entry which is preliminary data.</text>
</comment>
<evidence type="ECO:0000259" key="1">
    <source>
        <dbReference type="PROSITE" id="PS51462"/>
    </source>
</evidence>
<dbReference type="SUPFAM" id="SSF55811">
    <property type="entry name" value="Nudix"/>
    <property type="match status" value="1"/>
</dbReference>
<dbReference type="InterPro" id="IPR003564">
    <property type="entry name" value="DHNTPase"/>
</dbReference>
<dbReference type="PANTHER" id="PTHR43736">
    <property type="entry name" value="ADP-RIBOSE PYROPHOSPHATASE"/>
    <property type="match status" value="1"/>
</dbReference>
<dbReference type="InterPro" id="IPR000086">
    <property type="entry name" value="NUDIX_hydrolase_dom"/>
</dbReference>
<dbReference type="NCBIfam" id="NF006961">
    <property type="entry name" value="PRK09438.1"/>
    <property type="match status" value="1"/>
</dbReference>
<dbReference type="Gene3D" id="3.90.79.10">
    <property type="entry name" value="Nucleoside Triphosphate Pyrophosphohydrolase"/>
    <property type="match status" value="1"/>
</dbReference>
<dbReference type="PANTHER" id="PTHR43736:SF1">
    <property type="entry name" value="DIHYDRONEOPTERIN TRIPHOSPHATE DIPHOSPHATASE"/>
    <property type="match status" value="1"/>
</dbReference>
<proteinExistence type="predicted"/>
<name>A0A1J5R7C8_9ZZZZ</name>
<evidence type="ECO:0000313" key="2">
    <source>
        <dbReference type="EMBL" id="OIQ91904.1"/>
    </source>
</evidence>
<gene>
    <name evidence="2" type="primary">nudB_4</name>
    <name evidence="2" type="ORF">GALL_261820</name>
</gene>
<dbReference type="PROSITE" id="PS51462">
    <property type="entry name" value="NUDIX"/>
    <property type="match status" value="1"/>
</dbReference>
<dbReference type="EC" id="3.6.1.-" evidence="2"/>
<dbReference type="InterPro" id="IPR015797">
    <property type="entry name" value="NUDIX_hydrolase-like_dom_sf"/>
</dbReference>
<sequence length="155" mass="18206">MPGAKRPVSVLVLIHTPQLEILLLERATRPGFWQSVTGSIEDEIDQGDLRRTALREVREETGIDTRPEALIDWHLSNRFEIFRQWRYRYPEGVSHNVEHVYSLCVPRETEITIAPDEHLAHLWLPWREAVARVFSWSNRDAILMLPLLHDELPRN</sequence>
<reference evidence="2" key="1">
    <citation type="submission" date="2016-10" db="EMBL/GenBank/DDBJ databases">
        <title>Sequence of Gallionella enrichment culture.</title>
        <authorList>
            <person name="Poehlein A."/>
            <person name="Muehling M."/>
            <person name="Daniel R."/>
        </authorList>
    </citation>
    <scope>NUCLEOTIDE SEQUENCE</scope>
</reference>
<dbReference type="PRINTS" id="PR01404">
    <property type="entry name" value="NPPPHYDRLASE"/>
</dbReference>
<dbReference type="AlphaFoldDB" id="A0A1J5R7C8"/>
<dbReference type="GO" id="GO:0008828">
    <property type="term" value="F:dATP diphosphatase activity"/>
    <property type="evidence" value="ECO:0007669"/>
    <property type="project" value="InterPro"/>
</dbReference>